<comment type="caution">
    <text evidence="2">The sequence shown here is derived from an EMBL/GenBank/DDBJ whole genome shotgun (WGS) entry which is preliminary data.</text>
</comment>
<proteinExistence type="predicted"/>
<dbReference type="InterPro" id="IPR052517">
    <property type="entry name" value="GlcG_carb_metab_protein"/>
</dbReference>
<evidence type="ECO:0000313" key="3">
    <source>
        <dbReference type="Proteomes" id="UP000030853"/>
    </source>
</evidence>
<reference evidence="2 3" key="1">
    <citation type="submission" date="2014-11" db="EMBL/GenBank/DDBJ databases">
        <title>Genome sequencing of Pantoea rodasii ND03.</title>
        <authorList>
            <person name="Muhamad Yunos N.Y."/>
            <person name="Chan K.-G."/>
        </authorList>
    </citation>
    <scope>NUCLEOTIDE SEQUENCE [LARGE SCALE GENOMIC DNA]</scope>
    <source>
        <strain evidence="2 3">ND03</strain>
    </source>
</reference>
<dbReference type="Pfam" id="PF03928">
    <property type="entry name" value="HbpS-like"/>
    <property type="match status" value="1"/>
</dbReference>
<name>A0A0B1R203_9GAMM</name>
<dbReference type="InterPro" id="IPR038084">
    <property type="entry name" value="PduO/GlcC-like_sf"/>
</dbReference>
<dbReference type="PANTHER" id="PTHR34309">
    <property type="entry name" value="SLR1406 PROTEIN"/>
    <property type="match status" value="1"/>
</dbReference>
<dbReference type="SUPFAM" id="SSF143744">
    <property type="entry name" value="GlcG-like"/>
    <property type="match status" value="1"/>
</dbReference>
<dbReference type="AlphaFoldDB" id="A0A0B1R203"/>
<protein>
    <recommendedName>
        <fullName evidence="4">Heme-binding protein</fullName>
    </recommendedName>
</protein>
<evidence type="ECO:0000313" key="2">
    <source>
        <dbReference type="EMBL" id="KHJ66634.1"/>
    </source>
</evidence>
<evidence type="ECO:0000256" key="1">
    <source>
        <dbReference type="SAM" id="SignalP"/>
    </source>
</evidence>
<sequence>MKKLPTVLLCGGIFCASAHAAEPVNQIAVLTHHQAQQLVAKAEQIIDRHHIGGAIAVVDPFGQLIAYERLDGATLANSELAPKKAHSAAAFGAPTDSFQQKIAAGNIGLLGNPAVVPLPGGEPVKIDGVVVGAIGVSTPDGNVDAEAAQGALSALKAG</sequence>
<dbReference type="PANTHER" id="PTHR34309:SF1">
    <property type="entry name" value="PROTEIN GLCG"/>
    <property type="match status" value="1"/>
</dbReference>
<keyword evidence="1" id="KW-0732">Signal</keyword>
<accession>A0A0B1R203</accession>
<feature type="signal peptide" evidence="1">
    <location>
        <begin position="1"/>
        <end position="20"/>
    </location>
</feature>
<dbReference type="EMBL" id="JTJJ01000072">
    <property type="protein sequence ID" value="KHJ66634.1"/>
    <property type="molecule type" value="Genomic_DNA"/>
</dbReference>
<dbReference type="InterPro" id="IPR005624">
    <property type="entry name" value="PduO/GlcC-like"/>
</dbReference>
<organism evidence="2 3">
    <name type="scientific">Pantoea rodasii</name>
    <dbReference type="NCBI Taxonomy" id="1076549"/>
    <lineage>
        <taxon>Bacteria</taxon>
        <taxon>Pseudomonadati</taxon>
        <taxon>Pseudomonadota</taxon>
        <taxon>Gammaproteobacteria</taxon>
        <taxon>Enterobacterales</taxon>
        <taxon>Erwiniaceae</taxon>
        <taxon>Pantoea</taxon>
    </lineage>
</organism>
<evidence type="ECO:0008006" key="4">
    <source>
        <dbReference type="Google" id="ProtNLM"/>
    </source>
</evidence>
<feature type="chain" id="PRO_5002081428" description="Heme-binding protein" evidence="1">
    <location>
        <begin position="21"/>
        <end position="158"/>
    </location>
</feature>
<dbReference type="RefSeq" id="WP_039333885.1">
    <property type="nucleotide sequence ID" value="NZ_JTJJ01000072.1"/>
</dbReference>
<dbReference type="Proteomes" id="UP000030853">
    <property type="component" value="Unassembled WGS sequence"/>
</dbReference>
<dbReference type="Gene3D" id="3.30.450.150">
    <property type="entry name" value="Haem-degrading domain"/>
    <property type="match status" value="1"/>
</dbReference>
<gene>
    <name evidence="2" type="ORF">QU24_18160</name>
</gene>